<dbReference type="EMBL" id="LAXI01000011">
    <property type="protein sequence ID" value="KRS16797.1"/>
    <property type="molecule type" value="Genomic_DNA"/>
</dbReference>
<keyword evidence="1 4" id="KW-0413">Isomerase</keyword>
<dbReference type="PIRSF" id="PIRSF006386">
    <property type="entry name" value="HCCAis_GSTk"/>
    <property type="match status" value="1"/>
</dbReference>
<feature type="domain" description="DSBA-like thioredoxin" evidence="3">
    <location>
        <begin position="4"/>
        <end position="188"/>
    </location>
</feature>
<dbReference type="GO" id="GO:1901170">
    <property type="term" value="P:naphthalene catabolic process"/>
    <property type="evidence" value="ECO:0007669"/>
    <property type="project" value="InterPro"/>
</dbReference>
<dbReference type="InterPro" id="IPR001853">
    <property type="entry name" value="DSBA-like_thioredoxin_dom"/>
</dbReference>
<dbReference type="Proteomes" id="UP000325785">
    <property type="component" value="Chromosome"/>
</dbReference>
<dbReference type="RefSeq" id="WP_057817434.1">
    <property type="nucleotide sequence ID" value="NZ_CP031598.1"/>
</dbReference>
<dbReference type="PANTHER" id="PTHR42943">
    <property type="entry name" value="GLUTATHIONE S-TRANSFERASE KAPPA"/>
    <property type="match status" value="1"/>
</dbReference>
<dbReference type="InterPro" id="IPR014440">
    <property type="entry name" value="HCCAis_GSTk"/>
</dbReference>
<feature type="active site" description="Nucleophile" evidence="2">
    <location>
        <position position="12"/>
    </location>
</feature>
<dbReference type="CDD" id="cd03022">
    <property type="entry name" value="DsbA_HCCA_Iso"/>
    <property type="match status" value="1"/>
</dbReference>
<dbReference type="STRING" id="540747.SAMN04488031_102120"/>
<dbReference type="Proteomes" id="UP000051401">
    <property type="component" value="Unassembled WGS sequence"/>
</dbReference>
<dbReference type="InterPro" id="IPR044087">
    <property type="entry name" value="NahD-like"/>
</dbReference>
<dbReference type="Pfam" id="PF01323">
    <property type="entry name" value="DSBA"/>
    <property type="match status" value="1"/>
</dbReference>
<dbReference type="AlphaFoldDB" id="A0A0T5P6K0"/>
<dbReference type="GO" id="GO:0004602">
    <property type="term" value="F:glutathione peroxidase activity"/>
    <property type="evidence" value="ECO:0007669"/>
    <property type="project" value="TreeGrafter"/>
</dbReference>
<evidence type="ECO:0000313" key="7">
    <source>
        <dbReference type="Proteomes" id="UP000325785"/>
    </source>
</evidence>
<dbReference type="PANTHER" id="PTHR42943:SF2">
    <property type="entry name" value="GLUTATHIONE S-TRANSFERASE KAPPA 1"/>
    <property type="match status" value="1"/>
</dbReference>
<organism evidence="4 6">
    <name type="scientific">Roseovarius indicus</name>
    <dbReference type="NCBI Taxonomy" id="540747"/>
    <lineage>
        <taxon>Bacteria</taxon>
        <taxon>Pseudomonadati</taxon>
        <taxon>Pseudomonadota</taxon>
        <taxon>Alphaproteobacteria</taxon>
        <taxon>Rhodobacterales</taxon>
        <taxon>Roseobacteraceae</taxon>
        <taxon>Roseovarius</taxon>
    </lineage>
</organism>
<gene>
    <name evidence="5" type="primary">nahD_1</name>
    <name evidence="5" type="ORF">RIdsm_00082</name>
    <name evidence="4" type="ORF">XM52_16335</name>
</gene>
<dbReference type="GO" id="GO:0018845">
    <property type="term" value="F:2-hydroxychromene-2-carboxylate isomerase activity"/>
    <property type="evidence" value="ECO:0007669"/>
    <property type="project" value="UniProtKB-UniRule"/>
</dbReference>
<dbReference type="GO" id="GO:0006749">
    <property type="term" value="P:glutathione metabolic process"/>
    <property type="evidence" value="ECO:0007669"/>
    <property type="project" value="TreeGrafter"/>
</dbReference>
<evidence type="ECO:0000256" key="2">
    <source>
        <dbReference type="PIRSR" id="PIRSR006386-1"/>
    </source>
</evidence>
<name>A0A0T5P6K0_9RHOB</name>
<dbReference type="GO" id="GO:0004364">
    <property type="term" value="F:glutathione transferase activity"/>
    <property type="evidence" value="ECO:0007669"/>
    <property type="project" value="TreeGrafter"/>
</dbReference>
<dbReference type="SUPFAM" id="SSF52833">
    <property type="entry name" value="Thioredoxin-like"/>
    <property type="match status" value="1"/>
</dbReference>
<evidence type="ECO:0000313" key="4">
    <source>
        <dbReference type="EMBL" id="KRS16797.1"/>
    </source>
</evidence>
<dbReference type="KEGG" id="rid:RIdsm_00082"/>
<dbReference type="EMBL" id="CP031598">
    <property type="protein sequence ID" value="QEW24305.1"/>
    <property type="molecule type" value="Genomic_DNA"/>
</dbReference>
<dbReference type="OrthoDB" id="5244108at2"/>
<comment type="similarity">
    <text evidence="1">Belongs to the GST superfamily. NadH family.</text>
</comment>
<dbReference type="InterPro" id="IPR051924">
    <property type="entry name" value="GST_Kappa/NadH"/>
</dbReference>
<evidence type="ECO:0000313" key="6">
    <source>
        <dbReference type="Proteomes" id="UP000051401"/>
    </source>
</evidence>
<dbReference type="InterPro" id="IPR036249">
    <property type="entry name" value="Thioredoxin-like_sf"/>
</dbReference>
<accession>A0A0T5P6K0</accession>
<evidence type="ECO:0000313" key="5">
    <source>
        <dbReference type="EMBL" id="QEW24305.1"/>
    </source>
</evidence>
<dbReference type="Gene3D" id="3.40.30.10">
    <property type="entry name" value="Glutaredoxin"/>
    <property type="match status" value="1"/>
</dbReference>
<evidence type="ECO:0000256" key="1">
    <source>
        <dbReference type="PIRNR" id="PIRNR006386"/>
    </source>
</evidence>
<keyword evidence="6" id="KW-1185">Reference proteome</keyword>
<reference evidence="4 6" key="1">
    <citation type="submission" date="2015-04" db="EMBL/GenBank/DDBJ databases">
        <title>The draft genome sequence of Roseovarius indicus B108T.</title>
        <authorList>
            <person name="Li G."/>
            <person name="Lai Q."/>
            <person name="Shao Z."/>
            <person name="Yan P."/>
        </authorList>
    </citation>
    <scope>NUCLEOTIDE SEQUENCE [LARGE SCALE GENOMIC DNA]</scope>
    <source>
        <strain evidence="4 6">B108</strain>
    </source>
</reference>
<sequence>MAHIDFWYSIGSTYTYLTVPRIEEAARVAGVGLRWRPFNVRTVMVEQNNIPFMNKPVKAAYMWRDIGRRAERYGLTPHLPAPYPLAGLELANRVAVLGEEEGWVAAYTRATYRRWFEEGQPAGEEPNLSESIAETGLDPARVIEEARSEATGAVLDAVTEEAMGLGVFGSPSFVVGAEVFWGDDRLDDALDWARGLGSGG</sequence>
<evidence type="ECO:0000259" key="3">
    <source>
        <dbReference type="Pfam" id="PF01323"/>
    </source>
</evidence>
<comment type="catalytic activity">
    <reaction evidence="1">
        <text>2-hydroxychromene-2-carboxylate = (3E)-4-(2-hydroxyphenyl)-2-oxobut-3-enoate</text>
        <dbReference type="Rhea" id="RHEA:27401"/>
        <dbReference type="ChEBI" id="CHEBI:59350"/>
        <dbReference type="ChEBI" id="CHEBI:59353"/>
        <dbReference type="EC" id="5.99.1.4"/>
    </reaction>
</comment>
<dbReference type="EC" id="5.99.1.4" evidence="1"/>
<reference evidence="5 7" key="2">
    <citation type="submission" date="2018-08" db="EMBL/GenBank/DDBJ databases">
        <title>Genetic Globetrotter - A new plasmid hitch-hiking vast phylogenetic and geographic distances.</title>
        <authorList>
            <person name="Vollmers J."/>
            <person name="Petersen J."/>
        </authorList>
    </citation>
    <scope>NUCLEOTIDE SEQUENCE [LARGE SCALE GENOMIC DNA]</scope>
    <source>
        <strain evidence="5 7">DSM 26383</strain>
    </source>
</reference>
<dbReference type="PATRIC" id="fig|540747.5.peg.990"/>
<proteinExistence type="inferred from homology"/>
<protein>
    <recommendedName>
        <fullName evidence="1">2-hydroxychromene-2-carboxylate isomerase</fullName>
        <ecNumber evidence="1">5.99.1.4</ecNumber>
    </recommendedName>
</protein>